<dbReference type="GO" id="GO:0001501">
    <property type="term" value="P:skeletal system development"/>
    <property type="evidence" value="ECO:0007669"/>
    <property type="project" value="TreeGrafter"/>
</dbReference>
<evidence type="ECO:0000256" key="3">
    <source>
        <dbReference type="ARBA" id="ARBA00022729"/>
    </source>
</evidence>
<dbReference type="PROSITE" id="PS50041">
    <property type="entry name" value="C_TYPE_LECTIN_2"/>
    <property type="match status" value="1"/>
</dbReference>
<keyword evidence="5 7" id="KW-1015">Disulfide bond</keyword>
<dbReference type="EMBL" id="JAINUF010000002">
    <property type="protein sequence ID" value="KAJ8374585.1"/>
    <property type="molecule type" value="Genomic_DNA"/>
</dbReference>
<keyword evidence="2" id="KW-0964">Secreted</keyword>
<evidence type="ECO:0000256" key="1">
    <source>
        <dbReference type="ARBA" id="ARBA00004613"/>
    </source>
</evidence>
<comment type="caution">
    <text evidence="11">The sequence shown here is derived from an EMBL/GenBank/DDBJ whole genome shotgun (WGS) entry which is preliminary data.</text>
</comment>
<feature type="disulfide bond" evidence="7">
    <location>
        <begin position="152"/>
        <end position="195"/>
    </location>
</feature>
<organism evidence="11 12">
    <name type="scientific">Synaphobranchus kaupii</name>
    <name type="common">Kaup's arrowtooth eel</name>
    <dbReference type="NCBI Taxonomy" id="118154"/>
    <lineage>
        <taxon>Eukaryota</taxon>
        <taxon>Metazoa</taxon>
        <taxon>Chordata</taxon>
        <taxon>Craniata</taxon>
        <taxon>Vertebrata</taxon>
        <taxon>Euteleostomi</taxon>
        <taxon>Actinopterygii</taxon>
        <taxon>Neopterygii</taxon>
        <taxon>Teleostei</taxon>
        <taxon>Anguilliformes</taxon>
        <taxon>Synaphobranchidae</taxon>
        <taxon>Synaphobranchus</taxon>
    </lineage>
</organism>
<evidence type="ECO:0000256" key="2">
    <source>
        <dbReference type="ARBA" id="ARBA00022525"/>
    </source>
</evidence>
<dbReference type="CDD" id="cd00033">
    <property type="entry name" value="CCP"/>
    <property type="match status" value="1"/>
</dbReference>
<feature type="disulfide bond" evidence="7">
    <location>
        <begin position="181"/>
        <end position="208"/>
    </location>
</feature>
<evidence type="ECO:0000256" key="7">
    <source>
        <dbReference type="PROSITE-ProRule" id="PRU00302"/>
    </source>
</evidence>
<proteinExistence type="predicted"/>
<dbReference type="AlphaFoldDB" id="A0A9Q1G4J2"/>
<keyword evidence="4" id="KW-0677">Repeat</keyword>
<accession>A0A9Q1G4J2</accession>
<dbReference type="SMART" id="SM00032">
    <property type="entry name" value="CCP"/>
    <property type="match status" value="1"/>
</dbReference>
<keyword evidence="6" id="KW-0325">Glycoprotein</keyword>
<keyword evidence="12" id="KW-1185">Reference proteome</keyword>
<dbReference type="InterPro" id="IPR000436">
    <property type="entry name" value="Sushi_SCR_CCP_dom"/>
</dbReference>
<dbReference type="SUPFAM" id="SSF57535">
    <property type="entry name" value="Complement control module/SCR domain"/>
    <property type="match status" value="1"/>
</dbReference>
<evidence type="ECO:0000259" key="10">
    <source>
        <dbReference type="PROSITE" id="PS50923"/>
    </source>
</evidence>
<sequence>MCIREKQEAERNESGSLVTLHTEGCEHSWRKFHGHCYKYFTHRHTWEDAEKDCREHSGHLASIHSPEEQDFVNGLSHENTWIGLNDRTVEEDFQWTDNMAQQYENWRENQPDNFFAGGEDCVVMIARENGKWNDVPCNYNLPYICKKGTVLCGTPPSVDNAFLIGRKRSHYDIHSAVRYQCADGFLQRHVPTARCRANGKWDRPKIICTKTGRRSHRYRRHHHKARRERRKHKKHGAGGHRGGEQDHGHF</sequence>
<evidence type="ECO:0000313" key="11">
    <source>
        <dbReference type="EMBL" id="KAJ8374585.1"/>
    </source>
</evidence>
<protein>
    <recommendedName>
        <fullName evidence="13">Neurocan core protein</fullName>
    </recommendedName>
</protein>
<evidence type="ECO:0000313" key="12">
    <source>
        <dbReference type="Proteomes" id="UP001152622"/>
    </source>
</evidence>
<evidence type="ECO:0008006" key="13">
    <source>
        <dbReference type="Google" id="ProtNLM"/>
    </source>
</evidence>
<gene>
    <name evidence="11" type="ORF">SKAU_G00051650</name>
</gene>
<feature type="compositionally biased region" description="Basic residues" evidence="8">
    <location>
        <begin position="213"/>
        <end position="238"/>
    </location>
</feature>
<feature type="compositionally biased region" description="Basic and acidic residues" evidence="8">
    <location>
        <begin position="241"/>
        <end position="250"/>
    </location>
</feature>
<dbReference type="InterPro" id="IPR035976">
    <property type="entry name" value="Sushi/SCR/CCP_sf"/>
</dbReference>
<keyword evidence="7" id="KW-0768">Sushi</keyword>
<dbReference type="FunFam" id="2.10.70.10:FF:000003">
    <property type="entry name" value="Versican core protein"/>
    <property type="match status" value="1"/>
</dbReference>
<dbReference type="SMART" id="SM00034">
    <property type="entry name" value="CLECT"/>
    <property type="match status" value="1"/>
</dbReference>
<dbReference type="PANTHER" id="PTHR22804:SF24">
    <property type="entry name" value="NEUROCAN CORE PROTEIN"/>
    <property type="match status" value="1"/>
</dbReference>
<evidence type="ECO:0000256" key="8">
    <source>
        <dbReference type="SAM" id="MobiDB-lite"/>
    </source>
</evidence>
<dbReference type="PROSITE" id="PS50923">
    <property type="entry name" value="SUSHI"/>
    <property type="match status" value="1"/>
</dbReference>
<dbReference type="GO" id="GO:0005615">
    <property type="term" value="C:extracellular space"/>
    <property type="evidence" value="ECO:0007669"/>
    <property type="project" value="TreeGrafter"/>
</dbReference>
<dbReference type="InterPro" id="IPR016187">
    <property type="entry name" value="CTDL_fold"/>
</dbReference>
<comment type="subcellular location">
    <subcellularLocation>
        <location evidence="1">Secreted</location>
    </subcellularLocation>
</comment>
<dbReference type="SUPFAM" id="SSF56436">
    <property type="entry name" value="C-type lectin-like"/>
    <property type="match status" value="1"/>
</dbReference>
<evidence type="ECO:0000256" key="6">
    <source>
        <dbReference type="ARBA" id="ARBA00023180"/>
    </source>
</evidence>
<dbReference type="Pfam" id="PF00059">
    <property type="entry name" value="Lectin_C"/>
    <property type="match status" value="1"/>
</dbReference>
<evidence type="ECO:0000256" key="5">
    <source>
        <dbReference type="ARBA" id="ARBA00023157"/>
    </source>
</evidence>
<dbReference type="Gene3D" id="2.10.70.10">
    <property type="entry name" value="Complement Module, domain 1"/>
    <property type="match status" value="1"/>
</dbReference>
<dbReference type="InterPro" id="IPR016186">
    <property type="entry name" value="C-type_lectin-like/link_sf"/>
</dbReference>
<dbReference type="Pfam" id="PF00084">
    <property type="entry name" value="Sushi"/>
    <property type="match status" value="1"/>
</dbReference>
<feature type="domain" description="Sushi" evidence="10">
    <location>
        <begin position="150"/>
        <end position="210"/>
    </location>
</feature>
<evidence type="ECO:0000256" key="4">
    <source>
        <dbReference type="ARBA" id="ARBA00022737"/>
    </source>
</evidence>
<dbReference type="Gene3D" id="3.10.100.10">
    <property type="entry name" value="Mannose-Binding Protein A, subunit A"/>
    <property type="match status" value="1"/>
</dbReference>
<dbReference type="GO" id="GO:0045202">
    <property type="term" value="C:synapse"/>
    <property type="evidence" value="ECO:0007669"/>
    <property type="project" value="TreeGrafter"/>
</dbReference>
<keyword evidence="3" id="KW-0732">Signal</keyword>
<reference evidence="11" key="1">
    <citation type="journal article" date="2023" name="Science">
        <title>Genome structures resolve the early diversification of teleost fishes.</title>
        <authorList>
            <person name="Parey E."/>
            <person name="Louis A."/>
            <person name="Montfort J."/>
            <person name="Bouchez O."/>
            <person name="Roques C."/>
            <person name="Iampietro C."/>
            <person name="Lluch J."/>
            <person name="Castinel A."/>
            <person name="Donnadieu C."/>
            <person name="Desvignes T."/>
            <person name="Floi Bucao C."/>
            <person name="Jouanno E."/>
            <person name="Wen M."/>
            <person name="Mejri S."/>
            <person name="Dirks R."/>
            <person name="Jansen H."/>
            <person name="Henkel C."/>
            <person name="Chen W.J."/>
            <person name="Zahm M."/>
            <person name="Cabau C."/>
            <person name="Klopp C."/>
            <person name="Thompson A.W."/>
            <person name="Robinson-Rechavi M."/>
            <person name="Braasch I."/>
            <person name="Lecointre G."/>
            <person name="Bobe J."/>
            <person name="Postlethwait J.H."/>
            <person name="Berthelot C."/>
            <person name="Roest Crollius H."/>
            <person name="Guiguen Y."/>
        </authorList>
    </citation>
    <scope>NUCLEOTIDE SEQUENCE</scope>
    <source>
        <strain evidence="11">WJC10195</strain>
    </source>
</reference>
<dbReference type="GO" id="GO:0010001">
    <property type="term" value="P:glial cell differentiation"/>
    <property type="evidence" value="ECO:0007669"/>
    <property type="project" value="TreeGrafter"/>
</dbReference>
<feature type="region of interest" description="Disordered" evidence="8">
    <location>
        <begin position="213"/>
        <end position="250"/>
    </location>
</feature>
<dbReference type="PROSITE" id="PS00615">
    <property type="entry name" value="C_TYPE_LECTIN_1"/>
    <property type="match status" value="1"/>
</dbReference>
<feature type="domain" description="C-type lectin" evidence="9">
    <location>
        <begin position="32"/>
        <end position="146"/>
    </location>
</feature>
<dbReference type="GO" id="GO:0007417">
    <property type="term" value="P:central nervous system development"/>
    <property type="evidence" value="ECO:0007669"/>
    <property type="project" value="TreeGrafter"/>
</dbReference>
<dbReference type="FunFam" id="3.10.100.10:FF:000003">
    <property type="entry name" value="Versican core protein"/>
    <property type="match status" value="1"/>
</dbReference>
<dbReference type="InterPro" id="IPR018378">
    <property type="entry name" value="C-type_lectin_CS"/>
</dbReference>
<name>A0A9Q1G4J2_SYNKA</name>
<dbReference type="InterPro" id="IPR001304">
    <property type="entry name" value="C-type_lectin-like"/>
</dbReference>
<evidence type="ECO:0000259" key="9">
    <source>
        <dbReference type="PROSITE" id="PS50041"/>
    </source>
</evidence>
<dbReference type="OrthoDB" id="441660at2759"/>
<dbReference type="Proteomes" id="UP001152622">
    <property type="component" value="Chromosome 2"/>
</dbReference>
<dbReference type="PANTHER" id="PTHR22804">
    <property type="entry name" value="AGGRECAN/VERSICAN PROTEOGLYCAN"/>
    <property type="match status" value="1"/>
</dbReference>
<dbReference type="GO" id="GO:0072534">
    <property type="term" value="C:perineuronal net"/>
    <property type="evidence" value="ECO:0007669"/>
    <property type="project" value="TreeGrafter"/>
</dbReference>
<dbReference type="GO" id="GO:0002052">
    <property type="term" value="P:positive regulation of neuroblast proliferation"/>
    <property type="evidence" value="ECO:0007669"/>
    <property type="project" value="TreeGrafter"/>
</dbReference>
<dbReference type="InterPro" id="IPR050691">
    <property type="entry name" value="Hyaluronan_bind_Proteoglycan"/>
</dbReference>